<dbReference type="Proteomes" id="UP000003730">
    <property type="component" value="Unassembled WGS sequence"/>
</dbReference>
<proteinExistence type="predicted"/>
<dbReference type="OrthoDB" id="1070463at2"/>
<evidence type="ECO:0000256" key="1">
    <source>
        <dbReference type="SAM" id="SignalP"/>
    </source>
</evidence>
<protein>
    <recommendedName>
        <fullName evidence="2">Alginate export domain-containing protein</fullName>
    </recommendedName>
</protein>
<dbReference type="STRING" id="1046627.BZARG_693"/>
<evidence type="ECO:0000313" key="3">
    <source>
        <dbReference type="EMBL" id="EGV44404.1"/>
    </source>
</evidence>
<dbReference type="InterPro" id="IPR053728">
    <property type="entry name" value="Alginate_Permeability_Chnl"/>
</dbReference>
<dbReference type="eggNOG" id="COG3203">
    <property type="taxonomic scope" value="Bacteria"/>
</dbReference>
<name>G2EB11_9FLAO</name>
<comment type="caution">
    <text evidence="3">The sequence shown here is derived from an EMBL/GenBank/DDBJ whole genome shotgun (WGS) entry which is preliminary data.</text>
</comment>
<evidence type="ECO:0000313" key="4">
    <source>
        <dbReference type="Proteomes" id="UP000003730"/>
    </source>
</evidence>
<gene>
    <name evidence="3" type="ORF">BZARG_693</name>
</gene>
<feature type="domain" description="Alginate export" evidence="2">
    <location>
        <begin position="24"/>
        <end position="396"/>
    </location>
</feature>
<dbReference type="RefSeq" id="WP_008635610.1">
    <property type="nucleotide sequence ID" value="NZ_AFXZ01000009.1"/>
</dbReference>
<dbReference type="EMBL" id="AFXZ01000009">
    <property type="protein sequence ID" value="EGV44404.1"/>
    <property type="molecule type" value="Genomic_DNA"/>
</dbReference>
<feature type="chain" id="PRO_5003428541" description="Alginate export domain-containing protein" evidence="1">
    <location>
        <begin position="20"/>
        <end position="422"/>
    </location>
</feature>
<dbReference type="Gene3D" id="2.40.160.100">
    <property type="match status" value="1"/>
</dbReference>
<sequence>MKKFLIIILFGVMSQMIYAQTFEVSAELRPRFEYRNGFKTLMDDSNDAASFVSQRTRLNLGFKSEKINAYFSLQDVRVWGDVPTLNATDNNGTAIHEAWAELFLTPEFSLKVGRQEISYDDQRIFGAVGWAQQARSHDALLAIYKPNTNHHFELGLALNATSETLFDVDYTLNNYKSLQYLWYHTKISSVGLSFLALNNGLTYIKDSEQEVDYSQTFGTHAKFSENRINTEASVYFQTGKIADQQLNAYNLSLNASYSFTNGLKPGLGVEYLSGTDMNTSSTDNNSFNPLFGTNHKFNGWMDYFYVGNHINSVGLVNFYANITYTKDRFSVSVIPHVFSSAATVVNASNEEMDNYLGTELDMSVTYKWTKDVNFQVGYSQMFATETMEVLKGGDSHTVNNWAWAMITIKPSLFKTSFKKENE</sequence>
<dbReference type="Pfam" id="PF13372">
    <property type="entry name" value="Alginate_exp"/>
    <property type="match status" value="1"/>
</dbReference>
<dbReference type="InterPro" id="IPR025388">
    <property type="entry name" value="Alginate_export_dom"/>
</dbReference>
<dbReference type="SUPFAM" id="SSF56935">
    <property type="entry name" value="Porins"/>
    <property type="match status" value="1"/>
</dbReference>
<feature type="signal peptide" evidence="1">
    <location>
        <begin position="1"/>
        <end position="19"/>
    </location>
</feature>
<accession>G2EB11</accession>
<organism evidence="3 4">
    <name type="scientific">Bizionia argentinensis JUB59</name>
    <dbReference type="NCBI Taxonomy" id="1046627"/>
    <lineage>
        <taxon>Bacteria</taxon>
        <taxon>Pseudomonadati</taxon>
        <taxon>Bacteroidota</taxon>
        <taxon>Flavobacteriia</taxon>
        <taxon>Flavobacteriales</taxon>
        <taxon>Flavobacteriaceae</taxon>
        <taxon>Bizionia</taxon>
    </lineage>
</organism>
<dbReference type="AlphaFoldDB" id="G2EB11"/>
<keyword evidence="1" id="KW-0732">Signal</keyword>
<keyword evidence="4" id="KW-1185">Reference proteome</keyword>
<reference evidence="3 4" key="1">
    <citation type="journal article" date="2008" name="Int. J. Syst. Evol. Microbiol.">
        <title>Bizionia argentinensis sp. nov., isolated from surface marine water in Antarctica.</title>
        <authorList>
            <person name="Bercovich A."/>
            <person name="Vazquez S.C."/>
            <person name="Yankilevich P."/>
            <person name="Coria S.H."/>
            <person name="Foti M."/>
            <person name="Hernandez E."/>
            <person name="Vidal A."/>
            <person name="Ruberto L."/>
            <person name="Melo C."/>
            <person name="Marenssi S."/>
            <person name="Criscuolo M."/>
            <person name="Memoli M."/>
            <person name="Arguelles M."/>
            <person name="Mac Cormack W.P."/>
        </authorList>
    </citation>
    <scope>NUCLEOTIDE SEQUENCE [LARGE SCALE GENOMIC DNA]</scope>
    <source>
        <strain evidence="3 4">JUB59</strain>
    </source>
</reference>
<evidence type="ECO:0000259" key="2">
    <source>
        <dbReference type="Pfam" id="PF13372"/>
    </source>
</evidence>
<dbReference type="PATRIC" id="fig|1046627.3.peg.727"/>